<dbReference type="Proteomes" id="UP000807159">
    <property type="component" value="Chromosome 8"/>
</dbReference>
<dbReference type="EMBL" id="JACEGQ020000008">
    <property type="protein sequence ID" value="KAH8501840.1"/>
    <property type="molecule type" value="Genomic_DNA"/>
</dbReference>
<dbReference type="AlphaFoldDB" id="A0A8T2Y9V4"/>
<evidence type="ECO:0000313" key="3">
    <source>
        <dbReference type="Proteomes" id="UP000807159"/>
    </source>
</evidence>
<sequence length="77" mass="8875">MFDPRRAQQHRLATLLLRELLRGPLYYALTLILCALVFWRQSPTGVISMALVCGGDDIVDYCGVPADSRRQRNYFSW</sequence>
<organism evidence="2 3">
    <name type="scientific">Populus deltoides</name>
    <name type="common">Eastern poplar</name>
    <name type="synonym">Eastern cottonwood</name>
    <dbReference type="NCBI Taxonomy" id="3696"/>
    <lineage>
        <taxon>Eukaryota</taxon>
        <taxon>Viridiplantae</taxon>
        <taxon>Streptophyta</taxon>
        <taxon>Embryophyta</taxon>
        <taxon>Tracheophyta</taxon>
        <taxon>Spermatophyta</taxon>
        <taxon>Magnoliopsida</taxon>
        <taxon>eudicotyledons</taxon>
        <taxon>Gunneridae</taxon>
        <taxon>Pentapetalae</taxon>
        <taxon>rosids</taxon>
        <taxon>fabids</taxon>
        <taxon>Malpighiales</taxon>
        <taxon>Salicaceae</taxon>
        <taxon>Saliceae</taxon>
        <taxon>Populus</taxon>
    </lineage>
</organism>
<keyword evidence="1" id="KW-1133">Transmembrane helix</keyword>
<protein>
    <submittedName>
        <fullName evidence="2">Uncharacterized protein</fullName>
    </submittedName>
</protein>
<keyword evidence="1" id="KW-0472">Membrane</keyword>
<reference evidence="2" key="1">
    <citation type="journal article" date="2021" name="J. Hered.">
        <title>Genome Assembly of Salicaceae Populus deltoides (Eastern Cottonwood) I-69 Based on Nanopore Sequencing and Hi-C Technologies.</title>
        <authorList>
            <person name="Bai S."/>
            <person name="Wu H."/>
            <person name="Zhang J."/>
            <person name="Pan Z."/>
            <person name="Zhao W."/>
            <person name="Li Z."/>
            <person name="Tong C."/>
        </authorList>
    </citation>
    <scope>NUCLEOTIDE SEQUENCE</scope>
    <source>
        <tissue evidence="2">Leaf</tissue>
    </source>
</reference>
<evidence type="ECO:0000313" key="2">
    <source>
        <dbReference type="EMBL" id="KAH8501840.1"/>
    </source>
</evidence>
<accession>A0A8T2Y9V4</accession>
<proteinExistence type="predicted"/>
<gene>
    <name evidence="2" type="ORF">H0E87_016568</name>
</gene>
<keyword evidence="1" id="KW-0812">Transmembrane</keyword>
<comment type="caution">
    <text evidence="2">The sequence shown here is derived from an EMBL/GenBank/DDBJ whole genome shotgun (WGS) entry which is preliminary data.</text>
</comment>
<evidence type="ECO:0000256" key="1">
    <source>
        <dbReference type="SAM" id="Phobius"/>
    </source>
</evidence>
<name>A0A8T2Y9V4_POPDE</name>
<keyword evidence="3" id="KW-1185">Reference proteome</keyword>
<feature type="transmembrane region" description="Helical" evidence="1">
    <location>
        <begin position="20"/>
        <end position="39"/>
    </location>
</feature>